<feature type="non-terminal residue" evidence="7">
    <location>
        <position position="1"/>
    </location>
</feature>
<evidence type="ECO:0000256" key="6">
    <source>
        <dbReference type="SAM" id="Phobius"/>
    </source>
</evidence>
<keyword evidence="4 6" id="KW-1133">Transmembrane helix</keyword>
<dbReference type="AlphaFoldDB" id="A0A8S0S556"/>
<name>A0A8S0S556_OLEEU</name>
<dbReference type="Pfam" id="PF00860">
    <property type="entry name" value="Xan_ur_permease"/>
    <property type="match status" value="1"/>
</dbReference>
<evidence type="ECO:0000256" key="2">
    <source>
        <dbReference type="ARBA" id="ARBA00008821"/>
    </source>
</evidence>
<dbReference type="Gramene" id="OE9A030249T1">
    <property type="protein sequence ID" value="OE9A030249C1"/>
    <property type="gene ID" value="OE9A030249"/>
</dbReference>
<dbReference type="EMBL" id="CACTIH010003944">
    <property type="protein sequence ID" value="CAA2987736.1"/>
    <property type="molecule type" value="Genomic_DNA"/>
</dbReference>
<evidence type="ECO:0000256" key="3">
    <source>
        <dbReference type="ARBA" id="ARBA00022692"/>
    </source>
</evidence>
<dbReference type="PANTHER" id="PTHR11119">
    <property type="entry name" value="XANTHINE-URACIL / VITAMIN C PERMEASE FAMILY MEMBER"/>
    <property type="match status" value="1"/>
</dbReference>
<dbReference type="GO" id="GO:0022857">
    <property type="term" value="F:transmembrane transporter activity"/>
    <property type="evidence" value="ECO:0007669"/>
    <property type="project" value="InterPro"/>
</dbReference>
<proteinExistence type="inferred from homology"/>
<dbReference type="OrthoDB" id="1641903at2759"/>
<evidence type="ECO:0000313" key="8">
    <source>
        <dbReference type="Proteomes" id="UP000594638"/>
    </source>
</evidence>
<feature type="transmembrane region" description="Helical" evidence="6">
    <location>
        <begin position="69"/>
        <end position="89"/>
    </location>
</feature>
<keyword evidence="3 6" id="KW-0812">Transmembrane</keyword>
<evidence type="ECO:0000256" key="1">
    <source>
        <dbReference type="ARBA" id="ARBA00004141"/>
    </source>
</evidence>
<keyword evidence="5 6" id="KW-0472">Membrane</keyword>
<organism evidence="7 8">
    <name type="scientific">Olea europaea subsp. europaea</name>
    <dbReference type="NCBI Taxonomy" id="158383"/>
    <lineage>
        <taxon>Eukaryota</taxon>
        <taxon>Viridiplantae</taxon>
        <taxon>Streptophyta</taxon>
        <taxon>Embryophyta</taxon>
        <taxon>Tracheophyta</taxon>
        <taxon>Spermatophyta</taxon>
        <taxon>Magnoliopsida</taxon>
        <taxon>eudicotyledons</taxon>
        <taxon>Gunneridae</taxon>
        <taxon>Pentapetalae</taxon>
        <taxon>asterids</taxon>
        <taxon>lamiids</taxon>
        <taxon>Lamiales</taxon>
        <taxon>Oleaceae</taxon>
        <taxon>Oleeae</taxon>
        <taxon>Olea</taxon>
    </lineage>
</organism>
<gene>
    <name evidence="7" type="ORF">OLEA9_A030249</name>
</gene>
<feature type="transmembrane region" description="Helical" evidence="6">
    <location>
        <begin position="101"/>
        <end position="122"/>
    </location>
</feature>
<evidence type="ECO:0000256" key="5">
    <source>
        <dbReference type="ARBA" id="ARBA00023136"/>
    </source>
</evidence>
<evidence type="ECO:0000256" key="4">
    <source>
        <dbReference type="ARBA" id="ARBA00022989"/>
    </source>
</evidence>
<feature type="transmembrane region" description="Helical" evidence="6">
    <location>
        <begin position="41"/>
        <end position="63"/>
    </location>
</feature>
<comment type="caution">
    <text evidence="7">The sequence shown here is derived from an EMBL/GenBank/DDBJ whole genome shotgun (WGS) entry which is preliminary data.</text>
</comment>
<evidence type="ECO:0000313" key="7">
    <source>
        <dbReference type="EMBL" id="CAA2987736.1"/>
    </source>
</evidence>
<comment type="subcellular location">
    <subcellularLocation>
        <location evidence="1">Membrane</location>
        <topology evidence="1">Multi-pass membrane protein</topology>
    </subcellularLocation>
</comment>
<accession>A0A8S0S556</accession>
<keyword evidence="8" id="KW-1185">Reference proteome</keyword>
<reference evidence="7 8" key="1">
    <citation type="submission" date="2019-12" db="EMBL/GenBank/DDBJ databases">
        <authorList>
            <person name="Alioto T."/>
            <person name="Alioto T."/>
            <person name="Gomez Garrido J."/>
        </authorList>
    </citation>
    <scope>NUCLEOTIDE SEQUENCE [LARGE SCALE GENOMIC DNA]</scope>
</reference>
<protein>
    <submittedName>
        <fullName evidence="7">Nucleobase-ascorbate transporter 1</fullName>
    </submittedName>
</protein>
<dbReference type="Proteomes" id="UP000594638">
    <property type="component" value="Unassembled WGS sequence"/>
</dbReference>
<dbReference type="InterPro" id="IPR006043">
    <property type="entry name" value="NCS2"/>
</dbReference>
<sequence>MSFCQRIGILLNGLYGTLTGSTISVESVVLLQLARVGSRRVVQISTGFMIFFSILGKFGAVFASIPFPIYAALYCVLFSVVGSVGLLFLQFTNMNSMRNLFMTGLSLFFGISIPHFFGNIGVHVNAGWFNAFLNTIFSSPPTVGLILTTHW</sequence>
<dbReference type="GO" id="GO:0016020">
    <property type="term" value="C:membrane"/>
    <property type="evidence" value="ECO:0007669"/>
    <property type="project" value="UniProtKB-SubCell"/>
</dbReference>
<comment type="similarity">
    <text evidence="2">Belongs to the nucleobase:cation symporter-2 (NCS2) (TC 2.A.40) family.</text>
</comment>